<dbReference type="PANTHER" id="PTHR34512:SF30">
    <property type="entry name" value="OUTER MEMBRANE PROTEIN ASSEMBLY FACTOR BAMB"/>
    <property type="match status" value="1"/>
</dbReference>
<dbReference type="InterPro" id="IPR002372">
    <property type="entry name" value="PQQ_rpt_dom"/>
</dbReference>
<evidence type="ECO:0000313" key="2">
    <source>
        <dbReference type="EMBL" id="SVE02495.1"/>
    </source>
</evidence>
<evidence type="ECO:0000259" key="1">
    <source>
        <dbReference type="Pfam" id="PF13360"/>
    </source>
</evidence>
<dbReference type="PANTHER" id="PTHR34512">
    <property type="entry name" value="CELL SURFACE PROTEIN"/>
    <property type="match status" value="1"/>
</dbReference>
<protein>
    <recommendedName>
        <fullName evidence="1">Pyrrolo-quinoline quinone repeat domain-containing protein</fullName>
    </recommendedName>
</protein>
<dbReference type="InterPro" id="IPR011047">
    <property type="entry name" value="Quinoprotein_ADH-like_sf"/>
</dbReference>
<dbReference type="Gene3D" id="2.130.10.10">
    <property type="entry name" value="YVTN repeat-like/Quinoprotein amine dehydrogenase"/>
    <property type="match status" value="1"/>
</dbReference>
<dbReference type="SUPFAM" id="SSF50998">
    <property type="entry name" value="Quinoprotein alcohol dehydrogenase-like"/>
    <property type="match status" value="1"/>
</dbReference>
<dbReference type="InterPro" id="IPR015943">
    <property type="entry name" value="WD40/YVTN_repeat-like_dom_sf"/>
</dbReference>
<dbReference type="AlphaFoldDB" id="A0A383A5K7"/>
<accession>A0A383A5K7</accession>
<proteinExistence type="predicted"/>
<reference evidence="2" key="1">
    <citation type="submission" date="2018-05" db="EMBL/GenBank/DDBJ databases">
        <authorList>
            <person name="Lanie J.A."/>
            <person name="Ng W.-L."/>
            <person name="Kazmierczak K.M."/>
            <person name="Andrzejewski T.M."/>
            <person name="Davidsen T.M."/>
            <person name="Wayne K.J."/>
            <person name="Tettelin H."/>
            <person name="Glass J.I."/>
            <person name="Rusch D."/>
            <person name="Podicherti R."/>
            <person name="Tsui H.-C.T."/>
            <person name="Winkler M.E."/>
        </authorList>
    </citation>
    <scope>NUCLEOTIDE SEQUENCE</scope>
</reference>
<organism evidence="2">
    <name type="scientific">marine metagenome</name>
    <dbReference type="NCBI Taxonomy" id="408172"/>
    <lineage>
        <taxon>unclassified sequences</taxon>
        <taxon>metagenomes</taxon>
        <taxon>ecological metagenomes</taxon>
    </lineage>
</organism>
<dbReference type="Pfam" id="PF13360">
    <property type="entry name" value="PQQ_2"/>
    <property type="match status" value="1"/>
</dbReference>
<feature type="non-terminal residue" evidence="2">
    <location>
        <position position="253"/>
    </location>
</feature>
<feature type="domain" description="Pyrrolo-quinoline quinone repeat" evidence="1">
    <location>
        <begin position="51"/>
        <end position="232"/>
    </location>
</feature>
<gene>
    <name evidence="2" type="ORF">METZ01_LOCUS455349</name>
</gene>
<feature type="non-terminal residue" evidence="2">
    <location>
        <position position="1"/>
    </location>
</feature>
<dbReference type="EMBL" id="UINC01189004">
    <property type="protein sequence ID" value="SVE02495.1"/>
    <property type="molecule type" value="Genomic_DNA"/>
</dbReference>
<name>A0A383A5K7_9ZZZZ</name>
<sequence>LPCEGFSSPIVWEERVFLTGTMEQGEPLPVPEQPSGAHNNVDPTHRLIFMVLALDLKDGSILWGKSVRDAQPHQSTHESGTWASASPVTDGERVYAFFGSNGLHCLDFNGTILWEKDLGDMQVKHGHGEGASPALHGETLVVNWDHEGDSFVVALDKRTGKESWRQPRDEPTSWATPIIAEVDGKPQAIVSGTTAINGYDLKTGEVIWFCGGLSKNVVASPVFAAGILYAGSSYEIQAMLALRLPGAKGDLSG</sequence>